<dbReference type="PATRIC" id="fig|1423769.4.peg.54"/>
<feature type="domain" description="Transposase InsH N-terminal" evidence="1">
    <location>
        <begin position="24"/>
        <end position="116"/>
    </location>
</feature>
<accession>A0A0R1RA39</accession>
<sequence>MVYRQSPHQLTFESFGCGLSTPLSPDNEWVQLADVFPWKELDEAYQLEFPKNSGRAAKPFRMLYGAGLIQNRMKLTDRGIVDAVRDTPAYQYFIGLSEYQAKAPFSYSSLCNFRKRIADLSELIRNIINDWLRAKIQALVPFKVDVLITDATAIPVKIRFPQDTSLLNQARKNLEEMAIDMAHQLDVPNPRMHKRDAKKVWTAFSRHPKRQHQSIRKQVKAQLQYVRRDLRFINEFIDAGATLTVKQAVRLGVIRILFDQQWYMYEHKIHHVEDRIVSLQQPYIRPIQRGKAKAKTEFGAKIDASLSEGIIDIERFGFTNFNESKDFEKTLDHYFDLHGQYPDEVLADTLYRNRDNLKTCKDLGIAICGPRLGAKPKQVDAKQRRQDTDAENRRGAIERRFAFLKGSVGLDLVNTRTAESLAVKIDQAIVLSNALTLLRVFAIPIFISTTSEGQTYRFQYKFTTGTENMVA</sequence>
<dbReference type="Pfam" id="PF13586">
    <property type="entry name" value="DDE_Tnp_1_2"/>
    <property type="match status" value="1"/>
</dbReference>
<dbReference type="NCBIfam" id="NF033578">
    <property type="entry name" value="transpos_IS5_1"/>
    <property type="match status" value="1"/>
</dbReference>
<protein>
    <submittedName>
        <fullName evidence="3">IS5 family transposase</fullName>
    </submittedName>
</protein>
<dbReference type="RefSeq" id="WP_056962217.1">
    <property type="nucleotide sequence ID" value="NZ_AZEU01000007.1"/>
</dbReference>
<dbReference type="PANTHER" id="PTHR33803:SF3">
    <property type="entry name" value="BLL1974 PROTEIN"/>
    <property type="match status" value="1"/>
</dbReference>
<dbReference type="InterPro" id="IPR008490">
    <property type="entry name" value="Transposase_InsH_N"/>
</dbReference>
<dbReference type="AlphaFoldDB" id="A0A0R1RA39"/>
<dbReference type="InterPro" id="IPR025668">
    <property type="entry name" value="Tnp_DDE_dom"/>
</dbReference>
<gene>
    <name evidence="3" type="ORF">FD01_GL000044</name>
</gene>
<keyword evidence="4" id="KW-1185">Reference proteome</keyword>
<dbReference type="Proteomes" id="UP000051790">
    <property type="component" value="Unassembled WGS sequence"/>
</dbReference>
<dbReference type="OrthoDB" id="9770860at2"/>
<proteinExistence type="predicted"/>
<dbReference type="PANTHER" id="PTHR33803">
    <property type="entry name" value="IS1478 TRANSPOSASE"/>
    <property type="match status" value="1"/>
</dbReference>
<organism evidence="3 4">
    <name type="scientific">Lacticaseibacillus manihotivorans DSM 13343 = JCM 12514</name>
    <dbReference type="NCBI Taxonomy" id="1423769"/>
    <lineage>
        <taxon>Bacteria</taxon>
        <taxon>Bacillati</taxon>
        <taxon>Bacillota</taxon>
        <taxon>Bacilli</taxon>
        <taxon>Lactobacillales</taxon>
        <taxon>Lactobacillaceae</taxon>
        <taxon>Lacticaseibacillus</taxon>
    </lineage>
</organism>
<name>A0A0R1RA39_9LACO</name>
<feature type="domain" description="Transposase DDE" evidence="2">
    <location>
        <begin position="345"/>
        <end position="424"/>
    </location>
</feature>
<evidence type="ECO:0000313" key="3">
    <source>
        <dbReference type="EMBL" id="KRL53903.1"/>
    </source>
</evidence>
<comment type="caution">
    <text evidence="3">The sequence shown here is derived from an EMBL/GenBank/DDBJ whole genome shotgun (WGS) entry which is preliminary data.</text>
</comment>
<evidence type="ECO:0000313" key="4">
    <source>
        <dbReference type="Proteomes" id="UP000051790"/>
    </source>
</evidence>
<reference evidence="3 4" key="1">
    <citation type="journal article" date="2015" name="Genome Announc.">
        <title>Expanding the biotechnology potential of lactobacilli through comparative genomics of 213 strains and associated genera.</title>
        <authorList>
            <person name="Sun Z."/>
            <person name="Harris H.M."/>
            <person name="McCann A."/>
            <person name="Guo C."/>
            <person name="Argimon S."/>
            <person name="Zhang W."/>
            <person name="Yang X."/>
            <person name="Jeffery I.B."/>
            <person name="Cooney J.C."/>
            <person name="Kagawa T.F."/>
            <person name="Liu W."/>
            <person name="Song Y."/>
            <person name="Salvetti E."/>
            <person name="Wrobel A."/>
            <person name="Rasinkangas P."/>
            <person name="Parkhill J."/>
            <person name="Rea M.C."/>
            <person name="O'Sullivan O."/>
            <person name="Ritari J."/>
            <person name="Douillard F.P."/>
            <person name="Paul Ross R."/>
            <person name="Yang R."/>
            <person name="Briner A.E."/>
            <person name="Felis G.E."/>
            <person name="de Vos W.M."/>
            <person name="Barrangou R."/>
            <person name="Klaenhammer T.R."/>
            <person name="Caufield P.W."/>
            <person name="Cui Y."/>
            <person name="Zhang H."/>
            <person name="O'Toole P.W."/>
        </authorList>
    </citation>
    <scope>NUCLEOTIDE SEQUENCE [LARGE SCALE GENOMIC DNA]</scope>
    <source>
        <strain evidence="3 4">DSM 13343</strain>
    </source>
</reference>
<evidence type="ECO:0000259" key="1">
    <source>
        <dbReference type="Pfam" id="PF05598"/>
    </source>
</evidence>
<dbReference type="EMBL" id="AZEU01000007">
    <property type="protein sequence ID" value="KRL53903.1"/>
    <property type="molecule type" value="Genomic_DNA"/>
</dbReference>
<dbReference type="Pfam" id="PF05598">
    <property type="entry name" value="DUF772"/>
    <property type="match status" value="1"/>
</dbReference>
<dbReference type="InterPro" id="IPR047710">
    <property type="entry name" value="Transpos_IS5-like"/>
</dbReference>
<evidence type="ECO:0000259" key="2">
    <source>
        <dbReference type="Pfam" id="PF13586"/>
    </source>
</evidence>